<dbReference type="Pfam" id="PF13385">
    <property type="entry name" value="Laminin_G_3"/>
    <property type="match status" value="1"/>
</dbReference>
<accession>X1QRZ3</accession>
<dbReference type="EMBL" id="BARW01003804">
    <property type="protein sequence ID" value="GAI70998.1"/>
    <property type="molecule type" value="Genomic_DNA"/>
</dbReference>
<name>X1QRZ3_9ZZZZ</name>
<dbReference type="SUPFAM" id="SSF49899">
    <property type="entry name" value="Concanavalin A-like lectins/glucanases"/>
    <property type="match status" value="1"/>
</dbReference>
<dbReference type="InterPro" id="IPR013320">
    <property type="entry name" value="ConA-like_dom_sf"/>
</dbReference>
<comment type="caution">
    <text evidence="1">The sequence shown here is derived from an EMBL/GenBank/DDBJ whole genome shotgun (WGS) entry which is preliminary data.</text>
</comment>
<evidence type="ECO:0008006" key="2">
    <source>
        <dbReference type="Google" id="ProtNLM"/>
    </source>
</evidence>
<evidence type="ECO:0000313" key="1">
    <source>
        <dbReference type="EMBL" id="GAI70998.1"/>
    </source>
</evidence>
<reference evidence="1" key="1">
    <citation type="journal article" date="2014" name="Front. Microbiol.">
        <title>High frequency of phylogenetically diverse reductive dehalogenase-homologous genes in deep subseafloor sedimentary metagenomes.</title>
        <authorList>
            <person name="Kawai M."/>
            <person name="Futagami T."/>
            <person name="Toyoda A."/>
            <person name="Takaki Y."/>
            <person name="Nishi S."/>
            <person name="Hori S."/>
            <person name="Arai W."/>
            <person name="Tsubouchi T."/>
            <person name="Morono Y."/>
            <person name="Uchiyama I."/>
            <person name="Ito T."/>
            <person name="Fujiyama A."/>
            <person name="Inagaki F."/>
            <person name="Takami H."/>
        </authorList>
    </citation>
    <scope>NUCLEOTIDE SEQUENCE</scope>
    <source>
        <strain evidence="1">Expedition CK06-06</strain>
    </source>
</reference>
<protein>
    <recommendedName>
        <fullName evidence="2">LamG-like jellyroll fold domain-containing protein</fullName>
    </recommendedName>
</protein>
<gene>
    <name evidence="1" type="ORF">S12H4_09398</name>
</gene>
<organism evidence="1">
    <name type="scientific">marine sediment metagenome</name>
    <dbReference type="NCBI Taxonomy" id="412755"/>
    <lineage>
        <taxon>unclassified sequences</taxon>
        <taxon>metagenomes</taxon>
        <taxon>ecological metagenomes</taxon>
    </lineage>
</organism>
<dbReference type="AlphaFoldDB" id="X1QRZ3"/>
<sequence>ENIRRTAWQMWYIDLAALGVSLNNVTELSIGFEHSGTVVGQGVVYFDSIRLYSHDRQFITPTEPNTVGLVGHWQFDGNYNDISGNGRNGTPVGAVSFEADPVIGQVLSLPGGDDQFVDIGSVGIDGNMPRTIACWAKADNTDIPDWTLIFGFTGDVTGGGGDGSHFNIGSLGGPGGVGAHCWGWEETIFSDEAALDWHHYAMTYDGTTIQYYGDGILMDTDTGKSNLRDISASADRVHVGSRITQTSSFPGKVDDAQIFNRVLSDAEIAWLGGVIKPFDKPF</sequence>
<dbReference type="Gene3D" id="2.60.120.200">
    <property type="match status" value="1"/>
</dbReference>
<proteinExistence type="predicted"/>
<feature type="non-terminal residue" evidence="1">
    <location>
        <position position="1"/>
    </location>
</feature>